<feature type="compositionally biased region" description="Polar residues" evidence="1">
    <location>
        <begin position="98"/>
        <end position="111"/>
    </location>
</feature>
<feature type="compositionally biased region" description="Low complexity" evidence="1">
    <location>
        <begin position="709"/>
        <end position="733"/>
    </location>
</feature>
<accession>A0A9P5SRV3</accession>
<dbReference type="AlphaFoldDB" id="A0A9P5SRV3"/>
<protein>
    <submittedName>
        <fullName evidence="2">Uncharacterized protein</fullName>
    </submittedName>
</protein>
<feature type="compositionally biased region" description="Acidic residues" evidence="1">
    <location>
        <begin position="977"/>
        <end position="994"/>
    </location>
</feature>
<evidence type="ECO:0000313" key="3">
    <source>
        <dbReference type="Proteomes" id="UP000696485"/>
    </source>
</evidence>
<feature type="compositionally biased region" description="Basic and acidic residues" evidence="1">
    <location>
        <begin position="11"/>
        <end position="20"/>
    </location>
</feature>
<sequence length="1009" mass="114134">MASHELGLGSDRNKGRDKDIDLDKSKIEPYSRNYLHVIDDISRIHRLLRPMKAKVAAIQLAIKSSPPLSHLCKETPIEHDSNDSPTKPWTRTWEKSIATKQGTQRRPPTNGSSSTKAISVASSTETLVKKYGPSLKSLFQEAVEKVWWRPFCEDYHLPPNTTPVTPLGQGITPGRNTLGRACAFTVGRIVANLQEDELPIMEKHYNIMPSYMRRFAVLQHITELCVLYIPVALLIQPLVAVCVQYKADHQGLSLLQHMFECQDTDFHLNYVWAYNVTQQLGCSGAWIRYLCQSLRADHLYRKSFHNFLSVIHPEHRATLVKAAFDTLMDQAEPLAAKRIWRQKVISWASHLIEDSLSAHQKALESEEEFCNSVCDEVMEYIAQRIYACATAKWGATVAVWTSLRDLGVGLALHSLYVAVTGSAALDKTEKVERWISLLRVHDDRSTLRTDFDVVFKAYGLLTNLNALALMLDAVGLYDLSMQLLQEMIFDYKGLSSKTKEQLGYVCDVTLSDLSRHLEEVRQRRKETFSCEEWYYDDVLDEWVERGRTTDQIQRTPEQSSDEEDEQHVSSPTAEPRRSVDSEDWDFTNQVDYLSDISFDSLAENAWTPPRRKKRTGLRISPFVLRSPIHFSMTPMKRPNLSVPQTTPSYAELDDLDHYQNISQDEVDEEDEMAEEDQEEEQLDEFEIGLTQFPEVMGDSDADHDAYVESGCVSSNSVSSFGSSRSRNSRMSVSVHHESDTESQSDGSLAEESTQRMDSPGSDSDISEKPDTCRDQEEDKPEFDHEYEASTESPQSLRNGRSRQPIVIEILDTDESEQSGESSADEYRPQSRQTNAKKSTARSLSPMHKTLKASSLARLRITSTVPSRSFVTSKTTGSVSNTPNIYSHTSISTPSLSSLKTPTSTAANKPARTPRRKKRTISTILDSDLSDSGDSEYTGSRNRAKTRLAKPSSKPKAKANAFSRGKSRKRRSVSYGDEQTEEDQCDFDADDDEEEFFHRSKKHTRSARLS</sequence>
<feature type="region of interest" description="Disordered" evidence="1">
    <location>
        <begin position="1"/>
        <end position="20"/>
    </location>
</feature>
<gene>
    <name evidence="2" type="ORF">BG006_007008</name>
</gene>
<evidence type="ECO:0000256" key="1">
    <source>
        <dbReference type="SAM" id="MobiDB-lite"/>
    </source>
</evidence>
<feature type="compositionally biased region" description="Basic residues" evidence="1">
    <location>
        <begin position="941"/>
        <end position="956"/>
    </location>
</feature>
<feature type="compositionally biased region" description="Basic and acidic residues" evidence="1">
    <location>
        <begin position="765"/>
        <end position="787"/>
    </location>
</feature>
<organism evidence="2 3">
    <name type="scientific">Podila minutissima</name>
    <dbReference type="NCBI Taxonomy" id="64525"/>
    <lineage>
        <taxon>Eukaryota</taxon>
        <taxon>Fungi</taxon>
        <taxon>Fungi incertae sedis</taxon>
        <taxon>Mucoromycota</taxon>
        <taxon>Mortierellomycotina</taxon>
        <taxon>Mortierellomycetes</taxon>
        <taxon>Mortierellales</taxon>
        <taxon>Mortierellaceae</taxon>
        <taxon>Podila</taxon>
    </lineage>
</organism>
<keyword evidence="3" id="KW-1185">Reference proteome</keyword>
<feature type="compositionally biased region" description="Low complexity" evidence="1">
    <location>
        <begin position="886"/>
        <end position="910"/>
    </location>
</feature>
<feature type="compositionally biased region" description="Polar residues" evidence="1">
    <location>
        <begin position="549"/>
        <end position="558"/>
    </location>
</feature>
<feature type="region of interest" description="Disordered" evidence="1">
    <location>
        <begin position="549"/>
        <end position="581"/>
    </location>
</feature>
<evidence type="ECO:0000313" key="2">
    <source>
        <dbReference type="EMBL" id="KAF9336900.1"/>
    </source>
</evidence>
<name>A0A9P5SRV3_9FUNG</name>
<proteinExistence type="predicted"/>
<feature type="region of interest" description="Disordered" evidence="1">
    <location>
        <begin position="96"/>
        <end position="119"/>
    </location>
</feature>
<reference evidence="2" key="1">
    <citation type="journal article" date="2020" name="Fungal Divers.">
        <title>Resolving the Mortierellaceae phylogeny through synthesis of multi-gene phylogenetics and phylogenomics.</title>
        <authorList>
            <person name="Vandepol N."/>
            <person name="Liber J."/>
            <person name="Desiro A."/>
            <person name="Na H."/>
            <person name="Kennedy M."/>
            <person name="Barry K."/>
            <person name="Grigoriev I.V."/>
            <person name="Miller A.N."/>
            <person name="O'Donnell K."/>
            <person name="Stajich J.E."/>
            <person name="Bonito G."/>
        </authorList>
    </citation>
    <scope>NUCLEOTIDE SEQUENCE</scope>
    <source>
        <strain evidence="2">NVP1</strain>
    </source>
</reference>
<dbReference type="EMBL" id="JAAAUY010000043">
    <property type="protein sequence ID" value="KAF9336900.1"/>
    <property type="molecule type" value="Genomic_DNA"/>
</dbReference>
<feature type="compositionally biased region" description="Polar residues" evidence="1">
    <location>
        <begin position="829"/>
        <end position="842"/>
    </location>
</feature>
<comment type="caution">
    <text evidence="2">The sequence shown here is derived from an EMBL/GenBank/DDBJ whole genome shotgun (WGS) entry which is preliminary data.</text>
</comment>
<feature type="compositionally biased region" description="Polar residues" evidence="1">
    <location>
        <begin position="789"/>
        <end position="798"/>
    </location>
</feature>
<feature type="compositionally biased region" description="Basic residues" evidence="1">
    <location>
        <begin position="998"/>
        <end position="1009"/>
    </location>
</feature>
<feature type="region of interest" description="Disordered" evidence="1">
    <location>
        <begin position="691"/>
        <end position="1009"/>
    </location>
</feature>
<dbReference type="Proteomes" id="UP000696485">
    <property type="component" value="Unassembled WGS sequence"/>
</dbReference>
<feature type="compositionally biased region" description="Polar residues" evidence="1">
    <location>
        <begin position="860"/>
        <end position="885"/>
    </location>
</feature>